<dbReference type="Pfam" id="PF20434">
    <property type="entry name" value="BD-FAE"/>
    <property type="match status" value="1"/>
</dbReference>
<dbReference type="Gene3D" id="3.40.50.1820">
    <property type="entry name" value="alpha/beta hydrolase"/>
    <property type="match status" value="1"/>
</dbReference>
<dbReference type="AlphaFoldDB" id="A0A2G5PGJ7"/>
<feature type="domain" description="BD-FAE-like" evidence="2">
    <location>
        <begin position="167"/>
        <end position="363"/>
    </location>
</feature>
<dbReference type="RefSeq" id="WP_090588815.1">
    <property type="nucleotide sequence ID" value="NZ_CP104302.1"/>
</dbReference>
<sequence length="432" mass="47725">MRAPRPPRRTLVRAALELVNAANAVRPLTRNSWGALPAFFAGCPSTELAPWVGTASMVDAARRWRRGDFRGRSGKLALGMTALSWAVLAGVHQRNLRSGPHFEEPLRAELGPHYTDIVRPSRIQLAAGLFRSGGARRRYVKRADVVRYGPYRANRADIWHRQDLRPDAKAPVLINVPGGAWILGLRRPQAYPLMGHLTEEGWICVSIGYRVSPLHTWPDQIIDVKRAIAWVRENIADYGGDPDFIAISGGSAGGHLSSLSALTANDPQWQPGFEESDTSVAAAVPVYGRYDMHSTEGIGRNPFMSVLMRWIIMKTDFTTSEKEYREASSVNHVRPDAPPFFVLHGDADSLIPVEEAREFVQELSEASTSPVVYAEIPGAQHGFDFFGSTHGHYTAVASARFLDWVRGMREEGRAMLGSDDRDRLGVEPAGGR</sequence>
<dbReference type="EMBL" id="PDCN02000002">
    <property type="protein sequence ID" value="PIB77153.1"/>
    <property type="molecule type" value="Genomic_DNA"/>
</dbReference>
<accession>A0A2G5PGJ7</accession>
<dbReference type="InterPro" id="IPR029058">
    <property type="entry name" value="AB_hydrolase_fold"/>
</dbReference>
<dbReference type="STRING" id="85968.GCA_900073015_01962"/>
<dbReference type="PANTHER" id="PTHR48081">
    <property type="entry name" value="AB HYDROLASE SUPERFAMILY PROTEIN C4A8.06C"/>
    <property type="match status" value="1"/>
</dbReference>
<dbReference type="OrthoDB" id="9803828at2"/>
<evidence type="ECO:0000256" key="1">
    <source>
        <dbReference type="ARBA" id="ARBA00022801"/>
    </source>
</evidence>
<protein>
    <submittedName>
        <fullName evidence="3">Alpha/beta hydrolase</fullName>
    </submittedName>
</protein>
<organism evidence="3 4">
    <name type="scientific">Mycolicibacterium brumae</name>
    <dbReference type="NCBI Taxonomy" id="85968"/>
    <lineage>
        <taxon>Bacteria</taxon>
        <taxon>Bacillati</taxon>
        <taxon>Actinomycetota</taxon>
        <taxon>Actinomycetes</taxon>
        <taxon>Mycobacteriales</taxon>
        <taxon>Mycobacteriaceae</taxon>
        <taxon>Mycolicibacterium</taxon>
    </lineage>
</organism>
<reference evidence="3 4" key="1">
    <citation type="journal article" date="2017" name="Infect. Genet. Evol.">
        <title>The new phylogeny of the genus Mycobacterium: The old and the news.</title>
        <authorList>
            <person name="Tortoli E."/>
            <person name="Fedrizzi T."/>
            <person name="Meehan C.J."/>
            <person name="Trovato A."/>
            <person name="Grottola A."/>
            <person name="Giacobazzi E."/>
            <person name="Serpini G.F."/>
            <person name="Tagliazucchi S."/>
            <person name="Fabio A."/>
            <person name="Bettua C."/>
            <person name="Bertorelli R."/>
            <person name="Frascaro F."/>
            <person name="De Sanctis V."/>
            <person name="Pecorari M."/>
            <person name="Jousson O."/>
            <person name="Segata N."/>
            <person name="Cirillo D.M."/>
        </authorList>
    </citation>
    <scope>NUCLEOTIDE SEQUENCE [LARGE SCALE GENOMIC DNA]</scope>
    <source>
        <strain evidence="3 4">CIP1034565</strain>
    </source>
</reference>
<keyword evidence="1 3" id="KW-0378">Hydrolase</keyword>
<evidence type="ECO:0000313" key="3">
    <source>
        <dbReference type="EMBL" id="PIB77153.1"/>
    </source>
</evidence>
<name>A0A2G5PGJ7_9MYCO</name>
<gene>
    <name evidence="3" type="ORF">CQY22_002550</name>
</gene>
<dbReference type="SUPFAM" id="SSF53474">
    <property type="entry name" value="alpha/beta-Hydrolases"/>
    <property type="match status" value="1"/>
</dbReference>
<dbReference type="Proteomes" id="UP000230551">
    <property type="component" value="Unassembled WGS sequence"/>
</dbReference>
<dbReference type="InterPro" id="IPR049492">
    <property type="entry name" value="BD-FAE-like_dom"/>
</dbReference>
<dbReference type="GO" id="GO:0016787">
    <property type="term" value="F:hydrolase activity"/>
    <property type="evidence" value="ECO:0007669"/>
    <property type="project" value="UniProtKB-KW"/>
</dbReference>
<dbReference type="PANTHER" id="PTHR48081:SF33">
    <property type="entry name" value="KYNURENINE FORMAMIDASE"/>
    <property type="match status" value="1"/>
</dbReference>
<evidence type="ECO:0000313" key="4">
    <source>
        <dbReference type="Proteomes" id="UP000230551"/>
    </source>
</evidence>
<comment type="caution">
    <text evidence="3">The sequence shown here is derived from an EMBL/GenBank/DDBJ whole genome shotgun (WGS) entry which is preliminary data.</text>
</comment>
<dbReference type="InterPro" id="IPR050300">
    <property type="entry name" value="GDXG_lipolytic_enzyme"/>
</dbReference>
<evidence type="ECO:0000259" key="2">
    <source>
        <dbReference type="Pfam" id="PF20434"/>
    </source>
</evidence>
<proteinExistence type="predicted"/>
<keyword evidence="4" id="KW-1185">Reference proteome</keyword>